<dbReference type="InterPro" id="IPR032710">
    <property type="entry name" value="NTF2-like_dom_sf"/>
</dbReference>
<dbReference type="EMBL" id="JBDIME010000008">
    <property type="protein sequence ID" value="MEN2790254.1"/>
    <property type="molecule type" value="Genomic_DNA"/>
</dbReference>
<keyword evidence="2" id="KW-1185">Reference proteome</keyword>
<sequence>MTDITATERARALVKSFYDGGARGEITSFAPSLAENFELFVPPYLPWGGTFGKQGYVDLLPGVARVLDFTRLKYLSLTAEGLHVVALIEIGVQGTDKTIIISEHWDVEGDKAVRLLVAYFDPKILLDQIAAEPAA</sequence>
<dbReference type="Gene3D" id="3.10.450.50">
    <property type="match status" value="1"/>
</dbReference>
<evidence type="ECO:0008006" key="3">
    <source>
        <dbReference type="Google" id="ProtNLM"/>
    </source>
</evidence>
<protein>
    <recommendedName>
        <fullName evidence="3">SnoaL-like domain-containing protein</fullName>
    </recommendedName>
</protein>
<reference evidence="1 2" key="1">
    <citation type="submission" date="2024-05" db="EMBL/GenBank/DDBJ databases">
        <authorList>
            <person name="Liu Q."/>
            <person name="Xin Y.-H."/>
        </authorList>
    </citation>
    <scope>NUCLEOTIDE SEQUENCE [LARGE SCALE GENOMIC DNA]</scope>
    <source>
        <strain evidence="1 2">CGMCC 1.10181</strain>
    </source>
</reference>
<dbReference type="Proteomes" id="UP001419910">
    <property type="component" value="Unassembled WGS sequence"/>
</dbReference>
<dbReference type="RefSeq" id="WP_343889070.1">
    <property type="nucleotide sequence ID" value="NZ_BAAAEH010000016.1"/>
</dbReference>
<name>A0ABU9Y387_9SPHN</name>
<evidence type="ECO:0000313" key="1">
    <source>
        <dbReference type="EMBL" id="MEN2790254.1"/>
    </source>
</evidence>
<comment type="caution">
    <text evidence="1">The sequence shown here is derived from an EMBL/GenBank/DDBJ whole genome shotgun (WGS) entry which is preliminary data.</text>
</comment>
<dbReference type="SUPFAM" id="SSF54427">
    <property type="entry name" value="NTF2-like"/>
    <property type="match status" value="1"/>
</dbReference>
<evidence type="ECO:0000313" key="2">
    <source>
        <dbReference type="Proteomes" id="UP001419910"/>
    </source>
</evidence>
<organism evidence="1 2">
    <name type="scientific">Sphingomonas oligophenolica</name>
    <dbReference type="NCBI Taxonomy" id="301154"/>
    <lineage>
        <taxon>Bacteria</taxon>
        <taxon>Pseudomonadati</taxon>
        <taxon>Pseudomonadota</taxon>
        <taxon>Alphaproteobacteria</taxon>
        <taxon>Sphingomonadales</taxon>
        <taxon>Sphingomonadaceae</taxon>
        <taxon>Sphingomonas</taxon>
    </lineage>
</organism>
<accession>A0ABU9Y387</accession>
<gene>
    <name evidence="1" type="ORF">ABC974_11505</name>
</gene>
<proteinExistence type="predicted"/>